<evidence type="ECO:0000313" key="2">
    <source>
        <dbReference type="EMBL" id="CAB4933548.1"/>
    </source>
</evidence>
<name>A0A6J7IQG6_9ZZZZ</name>
<organism evidence="2">
    <name type="scientific">freshwater metagenome</name>
    <dbReference type="NCBI Taxonomy" id="449393"/>
    <lineage>
        <taxon>unclassified sequences</taxon>
        <taxon>metagenomes</taxon>
        <taxon>ecological metagenomes</taxon>
    </lineage>
</organism>
<sequence>MSHTFTFPNDVIEVRGALDHDLDKAGRYTPVRLPRWTRAQMSDVGILRMAQMGSGVRLRFRSAATQVEMKVLMTRIFVVGLHGEPQPSHYEMRINGEFHQKQGINGGNFIQIVLNSPNVGAEEIKEGAVDHLVFSNLPAGEKDIEIWLPASSSSAIESISADADILPPTPLTKKKWIHYGSSISQSGETLTPSSIWAVNASHRLNLDLYNLGLAGQCFLDGFVARTIAQLPADFITLKLGINVVNADAMRERAFVPAFHNFLDIIRTAQPTTPIKIISPIWCPFHEDVTGPTLLRESGLTSEARTPETSAGALNLKRIRVILQEGIANRKDANLSYLDGLKLFSEADAADLPDNLHPNDAGYQRMGERFAKLSPEMAS</sequence>
<feature type="domain" description="SGNH hydrolase-type esterase" evidence="1">
    <location>
        <begin position="179"/>
        <end position="364"/>
    </location>
</feature>
<dbReference type="Gene3D" id="2.60.120.260">
    <property type="entry name" value="Galactose-binding domain-like"/>
    <property type="match status" value="1"/>
</dbReference>
<gene>
    <name evidence="2" type="ORF">UFOPK3774_00201</name>
</gene>
<accession>A0A6J7IQG6</accession>
<dbReference type="SUPFAM" id="SSF52266">
    <property type="entry name" value="SGNH hydrolase"/>
    <property type="match status" value="1"/>
</dbReference>
<evidence type="ECO:0000259" key="1">
    <source>
        <dbReference type="Pfam" id="PF13472"/>
    </source>
</evidence>
<dbReference type="InterPro" id="IPR036514">
    <property type="entry name" value="SGNH_hydro_sf"/>
</dbReference>
<dbReference type="Gene3D" id="3.40.50.1110">
    <property type="entry name" value="SGNH hydrolase"/>
    <property type="match status" value="1"/>
</dbReference>
<dbReference type="AlphaFoldDB" id="A0A6J7IQG6"/>
<reference evidence="2" key="1">
    <citation type="submission" date="2020-05" db="EMBL/GenBank/DDBJ databases">
        <authorList>
            <person name="Chiriac C."/>
            <person name="Salcher M."/>
            <person name="Ghai R."/>
            <person name="Kavagutti S V."/>
        </authorList>
    </citation>
    <scope>NUCLEOTIDE SEQUENCE</scope>
</reference>
<dbReference type="InterPro" id="IPR013830">
    <property type="entry name" value="SGNH_hydro"/>
</dbReference>
<proteinExistence type="predicted"/>
<dbReference type="Pfam" id="PF13472">
    <property type="entry name" value="Lipase_GDSL_2"/>
    <property type="match status" value="1"/>
</dbReference>
<dbReference type="EMBL" id="CAFBNG010000021">
    <property type="protein sequence ID" value="CAB4933548.1"/>
    <property type="molecule type" value="Genomic_DNA"/>
</dbReference>
<protein>
    <submittedName>
        <fullName evidence="2">Unannotated protein</fullName>
    </submittedName>
</protein>